<proteinExistence type="predicted"/>
<accession>A0AAV4N146</accession>
<evidence type="ECO:0000313" key="2">
    <source>
        <dbReference type="EMBL" id="GIX77009.1"/>
    </source>
</evidence>
<feature type="compositionally biased region" description="Polar residues" evidence="1">
    <location>
        <begin position="107"/>
        <end position="116"/>
    </location>
</feature>
<protein>
    <submittedName>
        <fullName evidence="2">Uncharacterized protein</fullName>
    </submittedName>
</protein>
<comment type="caution">
    <text evidence="2">The sequence shown here is derived from an EMBL/GenBank/DDBJ whole genome shotgun (WGS) entry which is preliminary data.</text>
</comment>
<dbReference type="EMBL" id="BPLR01020296">
    <property type="protein sequence ID" value="GIX77009.1"/>
    <property type="molecule type" value="Genomic_DNA"/>
</dbReference>
<dbReference type="Proteomes" id="UP001054945">
    <property type="component" value="Unassembled WGS sequence"/>
</dbReference>
<sequence>MVEGLRSPQSKFNYLMPLQFGEYISMIPFYQGCIAGACNTAVTLGICNLKLRSLILRTEMFFDNIMVEGLRSPQSKFNYLMPLQFGEYIRQNPTASRGLRLRKGTPTKKSNARNPN</sequence>
<organism evidence="2 3">
    <name type="scientific">Caerostris extrusa</name>
    <name type="common">Bark spider</name>
    <name type="synonym">Caerostris bankana</name>
    <dbReference type="NCBI Taxonomy" id="172846"/>
    <lineage>
        <taxon>Eukaryota</taxon>
        <taxon>Metazoa</taxon>
        <taxon>Ecdysozoa</taxon>
        <taxon>Arthropoda</taxon>
        <taxon>Chelicerata</taxon>
        <taxon>Arachnida</taxon>
        <taxon>Araneae</taxon>
        <taxon>Araneomorphae</taxon>
        <taxon>Entelegynae</taxon>
        <taxon>Araneoidea</taxon>
        <taxon>Araneidae</taxon>
        <taxon>Caerostris</taxon>
    </lineage>
</organism>
<evidence type="ECO:0000256" key="1">
    <source>
        <dbReference type="SAM" id="MobiDB-lite"/>
    </source>
</evidence>
<reference evidence="2 3" key="1">
    <citation type="submission" date="2021-06" db="EMBL/GenBank/DDBJ databases">
        <title>Caerostris extrusa draft genome.</title>
        <authorList>
            <person name="Kono N."/>
            <person name="Arakawa K."/>
        </authorList>
    </citation>
    <scope>NUCLEOTIDE SEQUENCE [LARGE SCALE GENOMIC DNA]</scope>
</reference>
<evidence type="ECO:0000313" key="3">
    <source>
        <dbReference type="Proteomes" id="UP001054945"/>
    </source>
</evidence>
<name>A0AAV4N146_CAEEX</name>
<keyword evidence="3" id="KW-1185">Reference proteome</keyword>
<dbReference type="AlphaFoldDB" id="A0AAV4N146"/>
<feature type="region of interest" description="Disordered" evidence="1">
    <location>
        <begin position="94"/>
        <end position="116"/>
    </location>
</feature>
<gene>
    <name evidence="2" type="ORF">CEXT_633001</name>
</gene>